<gene>
    <name evidence="5" type="primary">adaA_2</name>
    <name evidence="5" type="ORF">OXPF_31680</name>
</gene>
<dbReference type="InterPro" id="IPR009057">
    <property type="entry name" value="Homeodomain-like_sf"/>
</dbReference>
<dbReference type="InterPro" id="IPR037923">
    <property type="entry name" value="HTH-like"/>
</dbReference>
<keyword evidence="6" id="KW-1185">Reference proteome</keyword>
<dbReference type="Gene3D" id="1.10.10.60">
    <property type="entry name" value="Homeodomain-like"/>
    <property type="match status" value="2"/>
</dbReference>
<dbReference type="EMBL" id="LKET01000041">
    <property type="protein sequence ID" value="KPU43154.1"/>
    <property type="molecule type" value="Genomic_DNA"/>
</dbReference>
<feature type="domain" description="HTH araC/xylS-type" evidence="4">
    <location>
        <begin position="190"/>
        <end position="287"/>
    </location>
</feature>
<evidence type="ECO:0000256" key="1">
    <source>
        <dbReference type="ARBA" id="ARBA00023015"/>
    </source>
</evidence>
<dbReference type="InterPro" id="IPR014710">
    <property type="entry name" value="RmlC-like_jellyroll"/>
</dbReference>
<protein>
    <submittedName>
        <fullName evidence="5">Bifunctional transcriptional activator/DNA repair enzyme AdaA</fullName>
        <ecNumber evidence="5">2.1.1.-</ecNumber>
    </submittedName>
</protein>
<evidence type="ECO:0000313" key="6">
    <source>
        <dbReference type="Proteomes" id="UP000050326"/>
    </source>
</evidence>
<organism evidence="5 6">
    <name type="scientific">Oxobacter pfennigii</name>
    <dbReference type="NCBI Taxonomy" id="36849"/>
    <lineage>
        <taxon>Bacteria</taxon>
        <taxon>Bacillati</taxon>
        <taxon>Bacillota</taxon>
        <taxon>Clostridia</taxon>
        <taxon>Eubacteriales</taxon>
        <taxon>Clostridiaceae</taxon>
        <taxon>Oxobacter</taxon>
    </lineage>
</organism>
<accession>A0A0P8W624</accession>
<dbReference type="Proteomes" id="UP000050326">
    <property type="component" value="Unassembled WGS sequence"/>
</dbReference>
<evidence type="ECO:0000256" key="3">
    <source>
        <dbReference type="ARBA" id="ARBA00023163"/>
    </source>
</evidence>
<evidence type="ECO:0000313" key="5">
    <source>
        <dbReference type="EMBL" id="KPU43154.1"/>
    </source>
</evidence>
<dbReference type="Gene3D" id="2.60.120.10">
    <property type="entry name" value="Jelly Rolls"/>
    <property type="match status" value="1"/>
</dbReference>
<dbReference type="EC" id="2.1.1.-" evidence="5"/>
<evidence type="ECO:0000259" key="4">
    <source>
        <dbReference type="PROSITE" id="PS01124"/>
    </source>
</evidence>
<keyword evidence="3" id="KW-0804">Transcription</keyword>
<dbReference type="PANTHER" id="PTHR43280">
    <property type="entry name" value="ARAC-FAMILY TRANSCRIPTIONAL REGULATOR"/>
    <property type="match status" value="1"/>
</dbReference>
<dbReference type="STRING" id="36849.OXPF_31680"/>
<dbReference type="GO" id="GO:0008168">
    <property type="term" value="F:methyltransferase activity"/>
    <property type="evidence" value="ECO:0007669"/>
    <property type="project" value="UniProtKB-KW"/>
</dbReference>
<evidence type="ECO:0000256" key="2">
    <source>
        <dbReference type="ARBA" id="ARBA00023125"/>
    </source>
</evidence>
<reference evidence="5 6" key="1">
    <citation type="submission" date="2015-09" db="EMBL/GenBank/DDBJ databases">
        <title>Genome sequence of Oxobacter pfennigii DSM 3222.</title>
        <authorList>
            <person name="Poehlein A."/>
            <person name="Bengelsdorf F.R."/>
            <person name="Schiel-Bengelsdorf B."/>
            <person name="Duerre P."/>
            <person name="Daniel R."/>
        </authorList>
    </citation>
    <scope>NUCLEOTIDE SEQUENCE [LARGE SCALE GENOMIC DNA]</scope>
    <source>
        <strain evidence="5 6">DSM 3222</strain>
    </source>
</reference>
<dbReference type="AlphaFoldDB" id="A0A0P8W624"/>
<dbReference type="GO" id="GO:0032259">
    <property type="term" value="P:methylation"/>
    <property type="evidence" value="ECO:0007669"/>
    <property type="project" value="UniProtKB-KW"/>
</dbReference>
<dbReference type="Pfam" id="PF12833">
    <property type="entry name" value="HTH_18"/>
    <property type="match status" value="1"/>
</dbReference>
<dbReference type="SUPFAM" id="SSF46689">
    <property type="entry name" value="Homeodomain-like"/>
    <property type="match status" value="2"/>
</dbReference>
<sequence length="305" mass="35780">MSKSLRPESYHANQKMATHKMTGQAFELFYLRDRAFKGSSFNTNYYHAITFCTAGEVSVIVDDKRHILKAGEIFLTKASCKGHYMVLEPTPIYERVLLWIKPGFISTIEEDGINLLECFDTVVLRPNSHLRETIMDIVLKLEKTCIEQAHGHEILSYAYIVELLIYLNRAYKNIIHDEIEVDIKYSMNIDKVIEYIDENLCCDLSLDKLADKFYISKYWLLREFKKSVGFTLYNYILQKRLSMAKQLIMENVSVTEVYLKCGFRDYTNFIAAFKKAYGLPPKKYYKKYINSFNKRHFGMEVKDLV</sequence>
<dbReference type="GO" id="GO:0003700">
    <property type="term" value="F:DNA-binding transcription factor activity"/>
    <property type="evidence" value="ECO:0007669"/>
    <property type="project" value="InterPro"/>
</dbReference>
<dbReference type="PROSITE" id="PS01124">
    <property type="entry name" value="HTH_ARAC_FAMILY_2"/>
    <property type="match status" value="1"/>
</dbReference>
<name>A0A0P8W624_9CLOT</name>
<keyword evidence="5" id="KW-0489">Methyltransferase</keyword>
<keyword evidence="5" id="KW-0808">Transferase</keyword>
<keyword evidence="2" id="KW-0238">DNA-binding</keyword>
<dbReference type="InterPro" id="IPR018060">
    <property type="entry name" value="HTH_AraC"/>
</dbReference>
<proteinExistence type="predicted"/>
<dbReference type="SMART" id="SM00342">
    <property type="entry name" value="HTH_ARAC"/>
    <property type="match status" value="1"/>
</dbReference>
<keyword evidence="1" id="KW-0805">Transcription regulation</keyword>
<dbReference type="GO" id="GO:0043565">
    <property type="term" value="F:sequence-specific DNA binding"/>
    <property type="evidence" value="ECO:0007669"/>
    <property type="project" value="InterPro"/>
</dbReference>
<dbReference type="SUPFAM" id="SSF51215">
    <property type="entry name" value="Regulatory protein AraC"/>
    <property type="match status" value="1"/>
</dbReference>
<dbReference type="RefSeq" id="WP_054876170.1">
    <property type="nucleotide sequence ID" value="NZ_LKET01000041.1"/>
</dbReference>
<dbReference type="PANTHER" id="PTHR43280:SF34">
    <property type="entry name" value="ARAC-FAMILY TRANSCRIPTIONAL REGULATOR"/>
    <property type="match status" value="1"/>
</dbReference>
<dbReference type="OrthoDB" id="9774814at2"/>
<comment type="caution">
    <text evidence="5">The sequence shown here is derived from an EMBL/GenBank/DDBJ whole genome shotgun (WGS) entry which is preliminary data.</text>
</comment>